<sequence>MEFTIRPGAAGDADVLLGFFDDAVAWLVARGSAGQWGTQPWSTNPKRVERVREFVAEPGFRMAEIDGKPAGALILGQPMPYTPQVDEPELYVRLLITSRQFTGHRVGSRLLRHSMDEAKRRGIDLVRVDCWAGGDGDLPRYYESQGFKPTEQFTVDGWLGQVLEQRVGG</sequence>
<dbReference type="InterPro" id="IPR016181">
    <property type="entry name" value="Acyl_CoA_acyltransferase"/>
</dbReference>
<keyword evidence="2" id="KW-0808">Transferase</keyword>
<reference evidence="2 3" key="1">
    <citation type="submission" date="2020-08" db="EMBL/GenBank/DDBJ databases">
        <title>Amycolatopsis sp. nov. DR6-1 isolated from Dendrobium heterocarpum.</title>
        <authorList>
            <person name="Tedsree N."/>
            <person name="Kuncharoen N."/>
            <person name="Likhitwitayawuid K."/>
            <person name="Tanasupawat S."/>
        </authorList>
    </citation>
    <scope>NUCLEOTIDE SEQUENCE [LARGE SCALE GENOMIC DNA]</scope>
    <source>
        <strain evidence="2 3">DR6-1</strain>
    </source>
</reference>
<comment type="caution">
    <text evidence="2">The sequence shown here is derived from an EMBL/GenBank/DDBJ whole genome shotgun (WGS) entry which is preliminary data.</text>
</comment>
<proteinExistence type="predicted"/>
<name>A0A7W3VTU7_9PSEU</name>
<dbReference type="GO" id="GO:0016747">
    <property type="term" value="F:acyltransferase activity, transferring groups other than amino-acyl groups"/>
    <property type="evidence" value="ECO:0007669"/>
    <property type="project" value="InterPro"/>
</dbReference>
<feature type="domain" description="N-acetyltransferase" evidence="1">
    <location>
        <begin position="3"/>
        <end position="168"/>
    </location>
</feature>
<dbReference type="Pfam" id="PF00583">
    <property type="entry name" value="Acetyltransf_1"/>
    <property type="match status" value="1"/>
</dbReference>
<dbReference type="AlphaFoldDB" id="A0A7W3VTU7"/>
<dbReference type="Gene3D" id="3.40.630.30">
    <property type="match status" value="1"/>
</dbReference>
<gene>
    <name evidence="2" type="ORF">H4281_07355</name>
</gene>
<accession>A0A7W3VTU7</accession>
<dbReference type="PROSITE" id="PS51186">
    <property type="entry name" value="GNAT"/>
    <property type="match status" value="1"/>
</dbReference>
<evidence type="ECO:0000313" key="3">
    <source>
        <dbReference type="Proteomes" id="UP000526734"/>
    </source>
</evidence>
<keyword evidence="3" id="KW-1185">Reference proteome</keyword>
<dbReference type="InterPro" id="IPR000182">
    <property type="entry name" value="GNAT_dom"/>
</dbReference>
<dbReference type="SUPFAM" id="SSF55729">
    <property type="entry name" value="Acyl-CoA N-acyltransferases (Nat)"/>
    <property type="match status" value="1"/>
</dbReference>
<dbReference type="Proteomes" id="UP000526734">
    <property type="component" value="Unassembled WGS sequence"/>
</dbReference>
<organism evidence="2 3">
    <name type="scientific">Amycolatopsis dendrobii</name>
    <dbReference type="NCBI Taxonomy" id="2760662"/>
    <lineage>
        <taxon>Bacteria</taxon>
        <taxon>Bacillati</taxon>
        <taxon>Actinomycetota</taxon>
        <taxon>Actinomycetes</taxon>
        <taxon>Pseudonocardiales</taxon>
        <taxon>Pseudonocardiaceae</taxon>
        <taxon>Amycolatopsis</taxon>
    </lineage>
</organism>
<protein>
    <submittedName>
        <fullName evidence="2">GNAT family N-acetyltransferase</fullName>
    </submittedName>
</protein>
<dbReference type="CDD" id="cd04301">
    <property type="entry name" value="NAT_SF"/>
    <property type="match status" value="1"/>
</dbReference>
<dbReference type="EMBL" id="JACGZW010000002">
    <property type="protein sequence ID" value="MBB1152941.1"/>
    <property type="molecule type" value="Genomic_DNA"/>
</dbReference>
<dbReference type="RefSeq" id="WP_182890065.1">
    <property type="nucleotide sequence ID" value="NZ_JACGZW010000002.1"/>
</dbReference>
<evidence type="ECO:0000259" key="1">
    <source>
        <dbReference type="PROSITE" id="PS51186"/>
    </source>
</evidence>
<evidence type="ECO:0000313" key="2">
    <source>
        <dbReference type="EMBL" id="MBB1152941.1"/>
    </source>
</evidence>